<keyword evidence="2" id="KW-1185">Reference proteome</keyword>
<name>A0ABY2N3A8_9LEPT</name>
<comment type="caution">
    <text evidence="1">The sequence shown here is derived from an EMBL/GenBank/DDBJ whole genome shotgun (WGS) entry which is preliminary data.</text>
</comment>
<gene>
    <name evidence="1" type="ORF">EHQ90_10510</name>
</gene>
<dbReference type="RefSeq" id="WP_135685121.1">
    <property type="nucleotide sequence ID" value="NZ_RQEQ01000006.1"/>
</dbReference>
<evidence type="ECO:0000313" key="1">
    <source>
        <dbReference type="EMBL" id="TGM14904.1"/>
    </source>
</evidence>
<dbReference type="SUPFAM" id="SSF56747">
    <property type="entry name" value="Prim-pol domain"/>
    <property type="match status" value="1"/>
</dbReference>
<organism evidence="1 2">
    <name type="scientific">Leptospira stimsonii</name>
    <dbReference type="NCBI Taxonomy" id="2202203"/>
    <lineage>
        <taxon>Bacteria</taxon>
        <taxon>Pseudomonadati</taxon>
        <taxon>Spirochaetota</taxon>
        <taxon>Spirochaetia</taxon>
        <taxon>Leptospirales</taxon>
        <taxon>Leptospiraceae</taxon>
        <taxon>Leptospira</taxon>
    </lineage>
</organism>
<evidence type="ECO:0000313" key="2">
    <source>
        <dbReference type="Proteomes" id="UP000297422"/>
    </source>
</evidence>
<dbReference type="Proteomes" id="UP000297422">
    <property type="component" value="Unassembled WGS sequence"/>
</dbReference>
<protein>
    <recommendedName>
        <fullName evidence="3">DNA primase/polymerase bifunctional N-terminal domain-containing protein</fullName>
    </recommendedName>
</protein>
<sequence>MINTKHISNSEVILLPVKKDFEKGIFKQAVSYKNAIDLINNDNIKNTKIIKEILKKSYPYNSSSDFNYSFYLNPKYTNITVIDFDDYDTTLRKIKFLKKHNTTLNLYWGILEKEVFEKTFTVTTPSGGKHYYMRIPDNISKERIVGAIDPSEFLDEANLLEYFKTFDIDSIDKSKIKTLSKVKIDFIPNGVIQGPGF</sequence>
<evidence type="ECO:0008006" key="3">
    <source>
        <dbReference type="Google" id="ProtNLM"/>
    </source>
</evidence>
<accession>A0ABY2N3A8</accession>
<dbReference type="EMBL" id="RQGT01000071">
    <property type="protein sequence ID" value="TGM14904.1"/>
    <property type="molecule type" value="Genomic_DNA"/>
</dbReference>
<reference evidence="2" key="1">
    <citation type="journal article" date="2019" name="PLoS Negl. Trop. Dis.">
        <title>Revisiting the worldwide diversity of Leptospira species in the environment.</title>
        <authorList>
            <person name="Vincent A.T."/>
            <person name="Schiettekatte O."/>
            <person name="Bourhy P."/>
            <person name="Veyrier F.J."/>
            <person name="Picardeau M."/>
        </authorList>
    </citation>
    <scope>NUCLEOTIDE SEQUENCE [LARGE SCALE GENOMIC DNA]</scope>
    <source>
        <strain evidence="2">201702407</strain>
    </source>
</reference>
<proteinExistence type="predicted"/>